<feature type="region of interest" description="Disordered" evidence="1">
    <location>
        <begin position="253"/>
        <end position="282"/>
    </location>
</feature>
<feature type="compositionally biased region" description="Polar residues" evidence="1">
    <location>
        <begin position="1"/>
        <end position="22"/>
    </location>
</feature>
<accession>A0AAV2Z7Y1</accession>
<organism evidence="2 3">
    <name type="scientific">Lagenidium giganteum</name>
    <dbReference type="NCBI Taxonomy" id="4803"/>
    <lineage>
        <taxon>Eukaryota</taxon>
        <taxon>Sar</taxon>
        <taxon>Stramenopiles</taxon>
        <taxon>Oomycota</taxon>
        <taxon>Peronosporomycetes</taxon>
        <taxon>Pythiales</taxon>
        <taxon>Pythiaceae</taxon>
    </lineage>
</organism>
<dbReference type="SUPFAM" id="SSF56672">
    <property type="entry name" value="DNA/RNA polymerases"/>
    <property type="match status" value="1"/>
</dbReference>
<dbReference type="Proteomes" id="UP001146120">
    <property type="component" value="Unassembled WGS sequence"/>
</dbReference>
<dbReference type="PANTHER" id="PTHR33064">
    <property type="entry name" value="POL PROTEIN"/>
    <property type="match status" value="1"/>
</dbReference>
<dbReference type="EMBL" id="DAKRPA010000031">
    <property type="protein sequence ID" value="DBA02436.1"/>
    <property type="molecule type" value="Genomic_DNA"/>
</dbReference>
<dbReference type="PANTHER" id="PTHR33064:SF37">
    <property type="entry name" value="RIBONUCLEASE H"/>
    <property type="match status" value="1"/>
</dbReference>
<evidence type="ECO:0000313" key="3">
    <source>
        <dbReference type="Proteomes" id="UP001146120"/>
    </source>
</evidence>
<dbReference type="Gene3D" id="3.30.70.270">
    <property type="match status" value="1"/>
</dbReference>
<gene>
    <name evidence="2" type="ORF">N0F65_008650</name>
</gene>
<feature type="non-terminal residue" evidence="2">
    <location>
        <position position="1"/>
    </location>
</feature>
<proteinExistence type="predicted"/>
<dbReference type="AlphaFoldDB" id="A0AAV2Z7Y1"/>
<evidence type="ECO:0000256" key="1">
    <source>
        <dbReference type="SAM" id="MobiDB-lite"/>
    </source>
</evidence>
<reference evidence="2" key="1">
    <citation type="submission" date="2022-11" db="EMBL/GenBank/DDBJ databases">
        <authorList>
            <person name="Morgan W.R."/>
            <person name="Tartar A."/>
        </authorList>
    </citation>
    <scope>NUCLEOTIDE SEQUENCE</scope>
    <source>
        <strain evidence="2">ARSEF 373</strain>
    </source>
</reference>
<reference evidence="2" key="2">
    <citation type="journal article" date="2023" name="Microbiol Resour">
        <title>Decontamination and Annotation of the Draft Genome Sequence of the Oomycete Lagenidium giganteum ARSEF 373.</title>
        <authorList>
            <person name="Morgan W.R."/>
            <person name="Tartar A."/>
        </authorList>
    </citation>
    <scope>NUCLEOTIDE SEQUENCE</scope>
    <source>
        <strain evidence="2">ARSEF 373</strain>
    </source>
</reference>
<feature type="compositionally biased region" description="Basic residues" evidence="1">
    <location>
        <begin position="262"/>
        <end position="273"/>
    </location>
</feature>
<feature type="region of interest" description="Disordered" evidence="1">
    <location>
        <begin position="1"/>
        <end position="53"/>
    </location>
</feature>
<protein>
    <submittedName>
        <fullName evidence="2">Uncharacterized protein</fullName>
    </submittedName>
</protein>
<dbReference type="InterPro" id="IPR043502">
    <property type="entry name" value="DNA/RNA_pol_sf"/>
</dbReference>
<dbReference type="Gene3D" id="3.10.10.10">
    <property type="entry name" value="HIV Type 1 Reverse Transcriptase, subunit A, domain 1"/>
    <property type="match status" value="1"/>
</dbReference>
<dbReference type="InterPro" id="IPR051320">
    <property type="entry name" value="Viral_Replic_Matur_Polypro"/>
</dbReference>
<keyword evidence="3" id="KW-1185">Reference proteome</keyword>
<name>A0AAV2Z7Y1_9STRA</name>
<dbReference type="InterPro" id="IPR043128">
    <property type="entry name" value="Rev_trsase/Diguanyl_cyclase"/>
</dbReference>
<comment type="caution">
    <text evidence="2">The sequence shown here is derived from an EMBL/GenBank/DDBJ whole genome shotgun (WGS) entry which is preliminary data.</text>
</comment>
<evidence type="ECO:0000313" key="2">
    <source>
        <dbReference type="EMBL" id="DBA02436.1"/>
    </source>
</evidence>
<sequence>RPNGHHQNLQIHKTPEQLSQVKQRQESIVAPSITDPARPAFSPSPTTGRDAATDGRASLYGEEQYRLLKAAREAVGLQGQRIQSLAEAVQPHTQGDGVRLHSVGIAMQAPDAPIVTVAAGTNMLVAPVYRGSLKREKKCSCYMTYERHIRALNQGTQARIFVMPLSACIAQETITRVCETELFKSDGDGVARRYGRAMSLHDAESRISRLMHDFYAILHRLNSVDVVHDDPKKVMIYLVEALRPPAFRSAAVLTNPAGDRRKAPRTQSHRCSSKKPGAAALPSQAPRLASAALLMKTIKADITRDSGAEMTVVAPSLLNKLHRAGVWLRGHRRRADTRIEEGTRRPAFKHARRCASIAQCWVTAHALPTDAVERLLSRPVMERLGYSSTRLIENAQQQQQLYDMSDVDATDTGGMHRVLALASSADPLAPTIKEMGLVEEEMRACFPVPQERETQASEAALHQKGDEARDKGAPCGYVDHLRKLLLRNADVFRLTIGHDPPVAMPHMEIVLKPNAQPQRCRARRYSQAHREFLKEHVAERLQADLCYRNRKGRWCSPPLIAKKPRFGKFRMTVVVRGPNTCVGPVDWPMPILEVGFDRLRGSTRHFSLDFFNEEGSRDAFTTAAAPHKGQISLREPDTQDQTLLLLYRSFYRRTDGTRFSDQDGPLALPELCHK</sequence>